<evidence type="ECO:0000313" key="3">
    <source>
        <dbReference type="Proteomes" id="UP000267268"/>
    </source>
</evidence>
<reference evidence="2 3" key="1">
    <citation type="submission" date="2018-12" db="EMBL/GenBank/DDBJ databases">
        <title>Flammeovirga pectinis sp. nov., isolated from the gut of the Korean scallop, Patinopecten yessoensis.</title>
        <authorList>
            <person name="Bae J.-W."/>
            <person name="Jeong Y.-S."/>
            <person name="Kang W."/>
        </authorList>
    </citation>
    <scope>NUCLEOTIDE SEQUENCE [LARGE SCALE GENOMIC DNA]</scope>
    <source>
        <strain evidence="2 3">L12M1</strain>
    </source>
</reference>
<organism evidence="2 3">
    <name type="scientific">Flammeovirga pectinis</name>
    <dbReference type="NCBI Taxonomy" id="2494373"/>
    <lineage>
        <taxon>Bacteria</taxon>
        <taxon>Pseudomonadati</taxon>
        <taxon>Bacteroidota</taxon>
        <taxon>Cytophagia</taxon>
        <taxon>Cytophagales</taxon>
        <taxon>Flammeovirgaceae</taxon>
        <taxon>Flammeovirga</taxon>
    </lineage>
</organism>
<gene>
    <name evidence="2" type="ORF">EI427_12080</name>
</gene>
<name>A0A3Q9FRQ3_9BACT</name>
<dbReference type="SUPFAM" id="SSF54593">
    <property type="entry name" value="Glyoxalase/Bleomycin resistance protein/Dihydroxybiphenyl dioxygenase"/>
    <property type="match status" value="1"/>
</dbReference>
<keyword evidence="3" id="KW-1185">Reference proteome</keyword>
<keyword evidence="2" id="KW-0223">Dioxygenase</keyword>
<dbReference type="GO" id="GO:0051213">
    <property type="term" value="F:dioxygenase activity"/>
    <property type="evidence" value="ECO:0007669"/>
    <property type="project" value="UniProtKB-KW"/>
</dbReference>
<feature type="domain" description="VOC" evidence="1">
    <location>
        <begin position="2"/>
        <end position="129"/>
    </location>
</feature>
<evidence type="ECO:0000259" key="1">
    <source>
        <dbReference type="PROSITE" id="PS51819"/>
    </source>
</evidence>
<proteinExistence type="predicted"/>
<dbReference type="EMBL" id="CP034562">
    <property type="protein sequence ID" value="AZQ62950.1"/>
    <property type="molecule type" value="Genomic_DNA"/>
</dbReference>
<accession>A0A3Q9FRQ3</accession>
<dbReference type="Proteomes" id="UP000267268">
    <property type="component" value="Chromosome 1"/>
</dbReference>
<keyword evidence="2" id="KW-0560">Oxidoreductase</keyword>
<dbReference type="OrthoDB" id="9789012at2"/>
<evidence type="ECO:0000313" key="2">
    <source>
        <dbReference type="EMBL" id="AZQ62950.1"/>
    </source>
</evidence>
<dbReference type="InterPro" id="IPR037523">
    <property type="entry name" value="VOC_core"/>
</dbReference>
<dbReference type="RefSeq" id="WP_126614962.1">
    <property type="nucleotide sequence ID" value="NZ_CP034562.1"/>
</dbReference>
<dbReference type="AlphaFoldDB" id="A0A3Q9FRQ3"/>
<dbReference type="PANTHER" id="PTHR36113:SF1">
    <property type="entry name" value="GLYOXALASE_BLEOMYCIN RESISTANCE PROTEIN_DIOXYGENASE"/>
    <property type="match status" value="1"/>
</dbReference>
<dbReference type="InterPro" id="IPR051332">
    <property type="entry name" value="Fosfomycin_Res_Enzymes"/>
</dbReference>
<dbReference type="InterPro" id="IPR004360">
    <property type="entry name" value="Glyas_Fos-R_dOase_dom"/>
</dbReference>
<sequence length="129" mass="14954">MKIEHIAIWVRDIEKMKDFYTKYFGMKSNDLYVNQKKQFSSYFLSFDDSSSRIELMTRADIIELEGSHSIGFGYTHISISVGNRENVHVLTERLRTDGFTIFGEPRVTGDGYYESVIEDPEGNHIEIAE</sequence>
<dbReference type="PANTHER" id="PTHR36113">
    <property type="entry name" value="LYASE, PUTATIVE-RELATED-RELATED"/>
    <property type="match status" value="1"/>
</dbReference>
<dbReference type="PROSITE" id="PS51819">
    <property type="entry name" value="VOC"/>
    <property type="match status" value="1"/>
</dbReference>
<dbReference type="Pfam" id="PF00903">
    <property type="entry name" value="Glyoxalase"/>
    <property type="match status" value="1"/>
</dbReference>
<dbReference type="Gene3D" id="3.10.180.10">
    <property type="entry name" value="2,3-Dihydroxybiphenyl 1,2-Dioxygenase, domain 1"/>
    <property type="match status" value="1"/>
</dbReference>
<dbReference type="InterPro" id="IPR029068">
    <property type="entry name" value="Glyas_Bleomycin-R_OHBP_Dase"/>
</dbReference>
<protein>
    <submittedName>
        <fullName evidence="2">Glyoxalase/bleomycin resistance/extradiol dioxygenase family protein</fullName>
    </submittedName>
</protein>
<dbReference type="KEGG" id="fll:EI427_12080"/>